<dbReference type="InterPro" id="IPR013342">
    <property type="entry name" value="Mandelate_racemase_C"/>
</dbReference>
<comment type="caution">
    <text evidence="4">The sequence shown here is derived from an EMBL/GenBank/DDBJ whole genome shotgun (WGS) entry which is preliminary data.</text>
</comment>
<dbReference type="InterPro" id="IPR036849">
    <property type="entry name" value="Enolase-like_C_sf"/>
</dbReference>
<feature type="domain" description="Mandelate racemase/muconate lactonizing enzyme C-terminal" evidence="3">
    <location>
        <begin position="149"/>
        <end position="244"/>
    </location>
</feature>
<dbReference type="InterPro" id="IPR013341">
    <property type="entry name" value="Mandelate_racemase_N_dom"/>
</dbReference>
<dbReference type="EMBL" id="JAGGMS010000001">
    <property type="protein sequence ID" value="MBP2186539.1"/>
    <property type="molecule type" value="Genomic_DNA"/>
</dbReference>
<dbReference type="GO" id="GO:0018849">
    <property type="term" value="F:muconate cycloisomerase activity"/>
    <property type="evidence" value="ECO:0007669"/>
    <property type="project" value="UniProtKB-EC"/>
</dbReference>
<evidence type="ECO:0000313" key="5">
    <source>
        <dbReference type="Proteomes" id="UP000741013"/>
    </source>
</evidence>
<evidence type="ECO:0000259" key="3">
    <source>
        <dbReference type="SMART" id="SM00922"/>
    </source>
</evidence>
<dbReference type="Gene3D" id="3.30.390.10">
    <property type="entry name" value="Enolase-like, N-terminal domain"/>
    <property type="match status" value="1"/>
</dbReference>
<dbReference type="Gene3D" id="3.20.20.120">
    <property type="entry name" value="Enolase-like C-terminal domain"/>
    <property type="match status" value="1"/>
</dbReference>
<dbReference type="Pfam" id="PF02746">
    <property type="entry name" value="MR_MLE_N"/>
    <property type="match status" value="1"/>
</dbReference>
<keyword evidence="4" id="KW-0413">Isomerase</keyword>
<dbReference type="PANTHER" id="PTHR48080">
    <property type="entry name" value="D-GALACTONATE DEHYDRATASE-RELATED"/>
    <property type="match status" value="1"/>
</dbReference>
<organism evidence="4 5">
    <name type="scientific">Amycolatopsis magusensis</name>
    <dbReference type="NCBI Taxonomy" id="882444"/>
    <lineage>
        <taxon>Bacteria</taxon>
        <taxon>Bacillati</taxon>
        <taxon>Actinomycetota</taxon>
        <taxon>Actinomycetes</taxon>
        <taxon>Pseudonocardiales</taxon>
        <taxon>Pseudonocardiaceae</taxon>
        <taxon>Amycolatopsis</taxon>
    </lineage>
</organism>
<name>A0ABS4Q4E2_9PSEU</name>
<dbReference type="PANTHER" id="PTHR48080:SF3">
    <property type="entry name" value="ENOLASE SUPERFAMILY MEMBER DDB_G0284701"/>
    <property type="match status" value="1"/>
</dbReference>
<dbReference type="SFLD" id="SFLDS00001">
    <property type="entry name" value="Enolase"/>
    <property type="match status" value="1"/>
</dbReference>
<evidence type="ECO:0000256" key="1">
    <source>
        <dbReference type="ARBA" id="ARBA00008031"/>
    </source>
</evidence>
<protein>
    <submittedName>
        <fullName evidence="4">Muconate cycloisomerase</fullName>
        <ecNumber evidence="4">5.5.1.1</ecNumber>
    </submittedName>
</protein>
<dbReference type="Proteomes" id="UP000741013">
    <property type="component" value="Unassembled WGS sequence"/>
</dbReference>
<gene>
    <name evidence="4" type="ORF">JOM49_008065</name>
</gene>
<dbReference type="EC" id="5.5.1.1" evidence="4"/>
<dbReference type="RefSeq" id="WP_308159030.1">
    <property type="nucleotide sequence ID" value="NZ_JAGGMS010000001.1"/>
</dbReference>
<evidence type="ECO:0000313" key="4">
    <source>
        <dbReference type="EMBL" id="MBP2186539.1"/>
    </source>
</evidence>
<evidence type="ECO:0000256" key="2">
    <source>
        <dbReference type="ARBA" id="ARBA00022723"/>
    </source>
</evidence>
<dbReference type="SFLD" id="SFLDF00009">
    <property type="entry name" value="o-succinylbenzoate_synthase"/>
    <property type="match status" value="1"/>
</dbReference>
<keyword evidence="5" id="KW-1185">Reference proteome</keyword>
<comment type="similarity">
    <text evidence="1">Belongs to the mandelate racemase/muconate lactonizing enzyme family.</text>
</comment>
<dbReference type="SUPFAM" id="SSF51604">
    <property type="entry name" value="Enolase C-terminal domain-like"/>
    <property type="match status" value="1"/>
</dbReference>
<dbReference type="SMART" id="SM00922">
    <property type="entry name" value="MR_MLE"/>
    <property type="match status" value="1"/>
</dbReference>
<proteinExistence type="inferred from homology"/>
<accession>A0ABS4Q4E2</accession>
<dbReference type="SUPFAM" id="SSF54826">
    <property type="entry name" value="Enolase N-terminal domain-like"/>
    <property type="match status" value="1"/>
</dbReference>
<dbReference type="InterPro" id="IPR029017">
    <property type="entry name" value="Enolase-like_N"/>
</dbReference>
<dbReference type="InterPro" id="IPR029065">
    <property type="entry name" value="Enolase_C-like"/>
</dbReference>
<dbReference type="Pfam" id="PF13378">
    <property type="entry name" value="MR_MLE_C"/>
    <property type="match status" value="1"/>
</dbReference>
<keyword evidence="2" id="KW-0479">Metal-binding</keyword>
<dbReference type="SFLD" id="SFLDG00180">
    <property type="entry name" value="muconate_cycloisomerase"/>
    <property type="match status" value="1"/>
</dbReference>
<sequence>MVERVETFAVALPTLRSFGVAGGAVAVAGRPSVRVLVKVSADGASGWGEATPIPAWTYETAESIVSTIDRYLAPAILGRPCWDLDGVTSVFDRVINRGFSIGAPLAKSAVDMALHDLLGRALGVPVGVLWGQRRAEEIELGWMVSGQSPGEVAERVAEGREAGYRAFKVKIGLHAEDLAVVRAVREAAGADAPLWVDANQAYAVDEAVRVSRVLSELDVHAFEQPLPANDVVGLGRLRAESAVPIALDESLRHPSDLATFVKLGAVDVAIAKVQRSGGLTLSRRLCSLAEDSGVRLMGSGLTDSDLGLAASLHLFAAFGIDTPVDLNGRQFVGSAYATGETVQVHGGIARVPTGPGLGVEVHESVVRELSVDVLTAGVP</sequence>
<dbReference type="InterPro" id="IPR034593">
    <property type="entry name" value="DgoD-like"/>
</dbReference>
<reference evidence="4 5" key="1">
    <citation type="submission" date="2021-03" db="EMBL/GenBank/DDBJ databases">
        <title>Sequencing the genomes of 1000 actinobacteria strains.</title>
        <authorList>
            <person name="Klenk H.-P."/>
        </authorList>
    </citation>
    <scope>NUCLEOTIDE SEQUENCE [LARGE SCALE GENOMIC DNA]</scope>
    <source>
        <strain evidence="4 5">DSM 45510</strain>
    </source>
</reference>
<dbReference type="CDD" id="cd03316">
    <property type="entry name" value="MR_like"/>
    <property type="match status" value="1"/>
</dbReference>